<dbReference type="Proteomes" id="UP000050488">
    <property type="component" value="Unassembled WGS sequence"/>
</dbReference>
<reference evidence="1 2" key="1">
    <citation type="submission" date="2015-10" db="EMBL/GenBank/DDBJ databases">
        <title>Corynebacteirum lowii and Corynebacterium oculi species nova, derived from human clinical disease and and emended description of Corynebacterium mastiditis.</title>
        <authorList>
            <person name="Bernard K."/>
            <person name="Pacheco A.L."/>
            <person name="Mcdougall C."/>
            <person name="Burtx T."/>
            <person name="Weibe D."/>
            <person name="Tyler S."/>
            <person name="Olson A.B."/>
            <person name="Cnockaert M."/>
            <person name="Eguchi H."/>
            <person name="Kuwahara T."/>
            <person name="Nakayama-Imaohji H."/>
            <person name="Boudewijins M."/>
            <person name="Van Hoecke F."/>
            <person name="Bernier A.-M."/>
            <person name="Vandamme P."/>
        </authorList>
    </citation>
    <scope>NUCLEOTIDE SEQUENCE [LARGE SCALE GENOMIC DNA]</scope>
    <source>
        <strain evidence="1 2">NML 130206</strain>
    </source>
</reference>
<dbReference type="OrthoDB" id="9937930at2"/>
<dbReference type="RefSeq" id="WP_055176779.1">
    <property type="nucleotide sequence ID" value="NZ_JAUSQY010000001.1"/>
</dbReference>
<dbReference type="EMBL" id="LKEV01000002">
    <property type="protein sequence ID" value="KQB86661.1"/>
    <property type="molecule type" value="Genomic_DNA"/>
</dbReference>
<sequence>MSISHDDLFQWVCEYIDEVDDWVTLIDVFRYFGYDPDRPTEAQITEVIGKILGSGNMRVLLVNPNISKVFETGEEDALVKELEELDPLYFMMAYLVDKADHS</sequence>
<gene>
    <name evidence="1" type="ORF">Clow_00869</name>
</gene>
<dbReference type="PATRIC" id="fig|1544413.3.peg.873"/>
<dbReference type="AlphaFoldDB" id="A0A0Q0ZA46"/>
<evidence type="ECO:0000313" key="1">
    <source>
        <dbReference type="EMBL" id="KQB86661.1"/>
    </source>
</evidence>
<name>A0A0Q0ZA46_9CORY</name>
<evidence type="ECO:0000313" key="2">
    <source>
        <dbReference type="Proteomes" id="UP000050488"/>
    </source>
</evidence>
<protein>
    <submittedName>
        <fullName evidence="1">Uncharacterized protein</fullName>
    </submittedName>
</protein>
<accession>A0A0Q0ZA46</accession>
<keyword evidence="2" id="KW-1185">Reference proteome</keyword>
<organism evidence="1 2">
    <name type="scientific">Corynebacterium lowii</name>
    <dbReference type="NCBI Taxonomy" id="1544413"/>
    <lineage>
        <taxon>Bacteria</taxon>
        <taxon>Bacillati</taxon>
        <taxon>Actinomycetota</taxon>
        <taxon>Actinomycetes</taxon>
        <taxon>Mycobacteriales</taxon>
        <taxon>Corynebacteriaceae</taxon>
        <taxon>Corynebacterium</taxon>
    </lineage>
</organism>
<proteinExistence type="predicted"/>
<dbReference type="STRING" id="1544413.Clow_00869"/>
<comment type="caution">
    <text evidence="1">The sequence shown here is derived from an EMBL/GenBank/DDBJ whole genome shotgun (WGS) entry which is preliminary data.</text>
</comment>